<dbReference type="PRINTS" id="PR00080">
    <property type="entry name" value="SDRFAMILY"/>
</dbReference>
<dbReference type="Proteomes" id="UP000193387">
    <property type="component" value="Unassembled WGS sequence"/>
</dbReference>
<name>A0AAJ3NPW2_9MYCO</name>
<dbReference type="PANTHER" id="PTHR24321:SF8">
    <property type="entry name" value="ESTRADIOL 17-BETA-DEHYDROGENASE 8-RELATED"/>
    <property type="match status" value="1"/>
</dbReference>
<dbReference type="InterPro" id="IPR002347">
    <property type="entry name" value="SDR_fam"/>
</dbReference>
<sequence>MTGLIGDLRGRTALITGSTKGVGAAIARRFACAGARVVISGRNSDRGVGVEHVIRASGGEALFVAIDLNDERQVAEGVQTAVEHYGGLDILVNNAAPTDMVLGGDDSVGELGTEQLMAILTPGLLGQFWSCAYALPHLVANRSSAIVNISAAASKIGVPKATGYSLSKGAINALSRQIAVDYGDRGLRSNTIIIGHVLTDDAAALLKAHPDMSAAFDAMTVTRPGYPDDVAAAAQFLASDDAGYITGVELPVDGGMLIVHNVPAVSQATKPGGPR</sequence>
<gene>
    <name evidence="3" type="ORF">AWC23_16855</name>
</gene>
<dbReference type="EMBL" id="LQPR01000039">
    <property type="protein sequence ID" value="ORW70538.1"/>
    <property type="molecule type" value="Genomic_DNA"/>
</dbReference>
<comment type="similarity">
    <text evidence="1">Belongs to the short-chain dehydrogenases/reductases (SDR) family.</text>
</comment>
<dbReference type="GO" id="GO:0016491">
    <property type="term" value="F:oxidoreductase activity"/>
    <property type="evidence" value="ECO:0007669"/>
    <property type="project" value="UniProtKB-KW"/>
</dbReference>
<dbReference type="Gene3D" id="3.40.50.720">
    <property type="entry name" value="NAD(P)-binding Rossmann-like Domain"/>
    <property type="match status" value="1"/>
</dbReference>
<evidence type="ECO:0000313" key="3">
    <source>
        <dbReference type="EMBL" id="ORW70538.1"/>
    </source>
</evidence>
<reference evidence="3 4" key="1">
    <citation type="submission" date="2016-01" db="EMBL/GenBank/DDBJ databases">
        <title>The new phylogeny of the genus Mycobacterium.</title>
        <authorList>
            <person name="Tarcisio F."/>
            <person name="Conor M."/>
            <person name="Antonella G."/>
            <person name="Elisabetta G."/>
            <person name="Giulia F.S."/>
            <person name="Sara T."/>
            <person name="Anna F."/>
            <person name="Clotilde B."/>
            <person name="Roberto B."/>
            <person name="Veronica D.S."/>
            <person name="Fabio R."/>
            <person name="Monica P."/>
            <person name="Olivier J."/>
            <person name="Enrico T."/>
            <person name="Nicola S."/>
        </authorList>
    </citation>
    <scope>NUCLEOTIDE SEQUENCE [LARGE SCALE GENOMIC DNA]</scope>
    <source>
        <strain evidence="3 4">DSM 44616</strain>
    </source>
</reference>
<dbReference type="Pfam" id="PF13561">
    <property type="entry name" value="adh_short_C2"/>
    <property type="match status" value="1"/>
</dbReference>
<dbReference type="AlphaFoldDB" id="A0AAJ3NPW2"/>
<evidence type="ECO:0000313" key="4">
    <source>
        <dbReference type="Proteomes" id="UP000193387"/>
    </source>
</evidence>
<dbReference type="RefSeq" id="WP_085256530.1">
    <property type="nucleotide sequence ID" value="NZ_AP022573.1"/>
</dbReference>
<evidence type="ECO:0008006" key="5">
    <source>
        <dbReference type="Google" id="ProtNLM"/>
    </source>
</evidence>
<dbReference type="SUPFAM" id="SSF51735">
    <property type="entry name" value="NAD(P)-binding Rossmann-fold domains"/>
    <property type="match status" value="1"/>
</dbReference>
<accession>A0AAJ3NPW2</accession>
<dbReference type="FunFam" id="3.40.50.720:FF:000084">
    <property type="entry name" value="Short-chain dehydrogenase reductase"/>
    <property type="match status" value="1"/>
</dbReference>
<comment type="caution">
    <text evidence="3">The sequence shown here is derived from an EMBL/GenBank/DDBJ whole genome shotgun (WGS) entry which is preliminary data.</text>
</comment>
<protein>
    <recommendedName>
        <fullName evidence="5">Short-chain dehydrogenase</fullName>
    </recommendedName>
</protein>
<keyword evidence="2" id="KW-0560">Oxidoreductase</keyword>
<dbReference type="CDD" id="cd05233">
    <property type="entry name" value="SDR_c"/>
    <property type="match status" value="1"/>
</dbReference>
<dbReference type="InterPro" id="IPR036291">
    <property type="entry name" value="NAD(P)-bd_dom_sf"/>
</dbReference>
<dbReference type="PRINTS" id="PR00081">
    <property type="entry name" value="GDHRDH"/>
</dbReference>
<keyword evidence="4" id="KW-1185">Reference proteome</keyword>
<organism evidence="3 4">
    <name type="scientific">Mycobacterium saskatchewanense</name>
    <dbReference type="NCBI Taxonomy" id="220927"/>
    <lineage>
        <taxon>Bacteria</taxon>
        <taxon>Bacillati</taxon>
        <taxon>Actinomycetota</taxon>
        <taxon>Actinomycetes</taxon>
        <taxon>Mycobacteriales</taxon>
        <taxon>Mycobacteriaceae</taxon>
        <taxon>Mycobacterium</taxon>
        <taxon>Mycobacterium simiae complex</taxon>
    </lineage>
</organism>
<dbReference type="PANTHER" id="PTHR24321">
    <property type="entry name" value="DEHYDROGENASES, SHORT CHAIN"/>
    <property type="match status" value="1"/>
</dbReference>
<evidence type="ECO:0000256" key="2">
    <source>
        <dbReference type="ARBA" id="ARBA00023002"/>
    </source>
</evidence>
<evidence type="ECO:0000256" key="1">
    <source>
        <dbReference type="ARBA" id="ARBA00006484"/>
    </source>
</evidence>
<proteinExistence type="inferred from homology"/>